<keyword evidence="4" id="KW-1185">Reference proteome</keyword>
<dbReference type="RefSeq" id="WP_338004243.1">
    <property type="nucleotide sequence ID" value="NZ_JAOPKA010000008.1"/>
</dbReference>
<feature type="region of interest" description="Disordered" evidence="1">
    <location>
        <begin position="83"/>
        <end position="104"/>
    </location>
</feature>
<accession>A0AAP2Z0X4</accession>
<dbReference type="EMBL" id="JAOPKB010000006">
    <property type="protein sequence ID" value="MCU4973527.1"/>
    <property type="molecule type" value="Genomic_DNA"/>
</dbReference>
<dbReference type="AlphaFoldDB" id="A0AAP2Z0X4"/>
<organism evidence="2 5">
    <name type="scientific">Natronoglomus mannanivorans</name>
    <dbReference type="NCBI Taxonomy" id="2979990"/>
    <lineage>
        <taxon>Archaea</taxon>
        <taxon>Methanobacteriati</taxon>
        <taxon>Methanobacteriota</taxon>
        <taxon>Stenosarchaea group</taxon>
        <taxon>Halobacteria</taxon>
        <taxon>Halobacteriales</taxon>
        <taxon>Natrialbaceae</taxon>
        <taxon>Natronoglomus</taxon>
    </lineage>
</organism>
<evidence type="ECO:0000256" key="1">
    <source>
        <dbReference type="SAM" id="MobiDB-lite"/>
    </source>
</evidence>
<evidence type="ECO:0000313" key="4">
    <source>
        <dbReference type="Proteomes" id="UP001320972"/>
    </source>
</evidence>
<dbReference type="Proteomes" id="UP001320972">
    <property type="component" value="Unassembled WGS sequence"/>
</dbReference>
<comment type="caution">
    <text evidence="2">The sequence shown here is derived from an EMBL/GenBank/DDBJ whole genome shotgun (WGS) entry which is preliminary data.</text>
</comment>
<dbReference type="EMBL" id="JAOPKA010000008">
    <property type="protein sequence ID" value="MCU4742420.1"/>
    <property type="molecule type" value="Genomic_DNA"/>
</dbReference>
<gene>
    <name evidence="3" type="ORF">OB955_12345</name>
    <name evidence="2" type="ORF">OB960_13540</name>
</gene>
<reference evidence="2 4" key="1">
    <citation type="submission" date="2022-09" db="EMBL/GenBank/DDBJ databases">
        <title>Enrichment on poylsaccharides allowed isolation of novel metabolic and taxonomic groups of Haloarchaea.</title>
        <authorList>
            <person name="Sorokin D.Y."/>
            <person name="Elcheninov A.G."/>
            <person name="Khizhniak T.V."/>
            <person name="Kolganova T.V."/>
            <person name="Kublanov I.V."/>
        </authorList>
    </citation>
    <scope>NUCLEOTIDE SEQUENCE</scope>
    <source>
        <strain evidence="3 4">AArc-m2/3/4</strain>
        <strain evidence="2">AArc-xg1-1</strain>
    </source>
</reference>
<protein>
    <submittedName>
        <fullName evidence="2">Uncharacterized protein</fullName>
    </submittedName>
</protein>
<name>A0AAP2Z0X4_9EURY</name>
<sequence>MTLPSDRELHERLTGLCTYLVQSPPFSAGDDVSLTFRYESVTDESERTLIPLNVTWPTARRDSLGPAERSWGESVVLVRATLAKTGGQPRDSLNQPTGDYDPDALTLSNVRVVDRSPSWDVA</sequence>
<evidence type="ECO:0000313" key="5">
    <source>
        <dbReference type="Proteomes" id="UP001321018"/>
    </source>
</evidence>
<proteinExistence type="predicted"/>
<dbReference type="Proteomes" id="UP001321018">
    <property type="component" value="Unassembled WGS sequence"/>
</dbReference>
<evidence type="ECO:0000313" key="3">
    <source>
        <dbReference type="EMBL" id="MCU4973527.1"/>
    </source>
</evidence>
<evidence type="ECO:0000313" key="2">
    <source>
        <dbReference type="EMBL" id="MCU4742420.1"/>
    </source>
</evidence>